<organism evidence="5 6">
    <name type="scientific">Aquimarina atlantica</name>
    <dbReference type="NCBI Taxonomy" id="1317122"/>
    <lineage>
        <taxon>Bacteria</taxon>
        <taxon>Pseudomonadati</taxon>
        <taxon>Bacteroidota</taxon>
        <taxon>Flavobacteriia</taxon>
        <taxon>Flavobacteriales</taxon>
        <taxon>Flavobacteriaceae</taxon>
        <taxon>Aquimarina</taxon>
    </lineage>
</organism>
<dbReference type="eggNOG" id="COG1187">
    <property type="taxonomic scope" value="Bacteria"/>
</dbReference>
<evidence type="ECO:0000313" key="5">
    <source>
        <dbReference type="EMBL" id="EZH75802.1"/>
    </source>
</evidence>
<feature type="domain" description="Pseudouridine synthase RsuA/RluA-like" evidence="4">
    <location>
        <begin position="12"/>
        <end position="164"/>
    </location>
</feature>
<dbReference type="EMBL" id="AQRA01000001">
    <property type="protein sequence ID" value="EZH75802.1"/>
    <property type="molecule type" value="Genomic_DNA"/>
</dbReference>
<keyword evidence="6" id="KW-1185">Reference proteome</keyword>
<dbReference type="SUPFAM" id="SSF55120">
    <property type="entry name" value="Pseudouridine synthase"/>
    <property type="match status" value="1"/>
</dbReference>
<dbReference type="PROSITE" id="PS01149">
    <property type="entry name" value="PSI_RSU"/>
    <property type="match status" value="1"/>
</dbReference>
<accession>A0A023C0E0</accession>
<dbReference type="PANTHER" id="PTHR47683">
    <property type="entry name" value="PSEUDOURIDINE SYNTHASE FAMILY PROTEIN-RELATED"/>
    <property type="match status" value="1"/>
</dbReference>
<protein>
    <recommendedName>
        <fullName evidence="3">Pseudouridine synthase</fullName>
        <ecNumber evidence="3">5.4.99.-</ecNumber>
    </recommendedName>
</protein>
<dbReference type="Pfam" id="PF00849">
    <property type="entry name" value="PseudoU_synth_2"/>
    <property type="match status" value="1"/>
</dbReference>
<dbReference type="AlphaFoldDB" id="A0A023C0E0"/>
<gene>
    <name evidence="5" type="ORF">ATO12_03165</name>
</gene>
<dbReference type="GO" id="GO:0009982">
    <property type="term" value="F:pseudouridine synthase activity"/>
    <property type="evidence" value="ECO:0007669"/>
    <property type="project" value="InterPro"/>
</dbReference>
<proteinExistence type="inferred from homology"/>
<dbReference type="InterPro" id="IPR006145">
    <property type="entry name" value="PsdUridine_synth_RsuA/RluA"/>
</dbReference>
<comment type="caution">
    <text evidence="5">The sequence shown here is derived from an EMBL/GenBank/DDBJ whole genome shotgun (WGS) entry which is preliminary data.</text>
</comment>
<name>A0A023C0E0_9FLAO</name>
<dbReference type="EC" id="5.4.99.-" evidence="3"/>
<evidence type="ECO:0000313" key="6">
    <source>
        <dbReference type="Proteomes" id="UP000023541"/>
    </source>
</evidence>
<dbReference type="NCBIfam" id="TIGR00093">
    <property type="entry name" value="pseudouridine synthase"/>
    <property type="match status" value="1"/>
</dbReference>
<dbReference type="Gene3D" id="3.30.70.1560">
    <property type="entry name" value="Alpha-L RNA-binding motif"/>
    <property type="match status" value="1"/>
</dbReference>
<dbReference type="GO" id="GO:0001522">
    <property type="term" value="P:pseudouridine synthesis"/>
    <property type="evidence" value="ECO:0007669"/>
    <property type="project" value="InterPro"/>
</dbReference>
<dbReference type="STRING" id="1317122.ATO12_03165"/>
<dbReference type="InterPro" id="IPR020103">
    <property type="entry name" value="PsdUridine_synth_cat_dom_sf"/>
</dbReference>
<dbReference type="RefSeq" id="WP_034238499.1">
    <property type="nucleotide sequence ID" value="NZ_AQRA01000001.1"/>
</dbReference>
<dbReference type="InterPro" id="IPR000748">
    <property type="entry name" value="PsdUridine_synth_RsuA/RluB/E/F"/>
</dbReference>
<comment type="similarity">
    <text evidence="1 3">Belongs to the pseudouridine synthase RsuA family.</text>
</comment>
<dbReference type="InterPro" id="IPR018496">
    <property type="entry name" value="PsdUridine_synth_RsuA/RluB_CS"/>
</dbReference>
<dbReference type="GO" id="GO:0006364">
    <property type="term" value="P:rRNA processing"/>
    <property type="evidence" value="ECO:0007669"/>
    <property type="project" value="UniProtKB-ARBA"/>
</dbReference>
<dbReference type="OrthoDB" id="1012272at2"/>
<dbReference type="InterPro" id="IPR042092">
    <property type="entry name" value="PsdUridine_s_RsuA/RluB/E/F_cat"/>
</dbReference>
<evidence type="ECO:0000256" key="2">
    <source>
        <dbReference type="ARBA" id="ARBA00023235"/>
    </source>
</evidence>
<dbReference type="InterPro" id="IPR020094">
    <property type="entry name" value="TruA/RsuA/RluB/E/F_N"/>
</dbReference>
<keyword evidence="2 3" id="KW-0413">Isomerase</keyword>
<dbReference type="GO" id="GO:0140098">
    <property type="term" value="F:catalytic activity, acting on RNA"/>
    <property type="evidence" value="ECO:0007669"/>
    <property type="project" value="UniProtKB-ARBA"/>
</dbReference>
<evidence type="ECO:0000259" key="4">
    <source>
        <dbReference type="Pfam" id="PF00849"/>
    </source>
</evidence>
<dbReference type="InterPro" id="IPR050343">
    <property type="entry name" value="RsuA_PseudoU_synthase"/>
</dbReference>
<sequence length="196" mass="22406">MKNNTDKQSHQHFAIYKPYGYLSQFINNGQKQNSKKLLGELYDFPEGTMAIGRLDEKSEGLLLLTTDGKTSNHICSGRVEKEYYAQVNGDITIDAIELLRKGVEIGFEGKKYITTPCKAFKINNIPTFPERPKKIRDDRHGPTSWVSITLQEGKFRQVRKMTSAVGFPTLRLVRIRVGDIYLNEMKAGEVRELYTL</sequence>
<evidence type="ECO:0000256" key="1">
    <source>
        <dbReference type="ARBA" id="ARBA00008348"/>
    </source>
</evidence>
<reference evidence="5 6" key="1">
    <citation type="submission" date="2014-04" db="EMBL/GenBank/DDBJ databases">
        <title>Aquimarina sp. 22II-S11-z7 Genome Sequencing.</title>
        <authorList>
            <person name="Lai Q."/>
        </authorList>
    </citation>
    <scope>NUCLEOTIDE SEQUENCE [LARGE SCALE GENOMIC DNA]</scope>
    <source>
        <strain evidence="5 6">22II-S11-z7</strain>
    </source>
</reference>
<evidence type="ECO:0000256" key="3">
    <source>
        <dbReference type="RuleBase" id="RU003887"/>
    </source>
</evidence>
<dbReference type="GO" id="GO:0003723">
    <property type="term" value="F:RNA binding"/>
    <property type="evidence" value="ECO:0007669"/>
    <property type="project" value="InterPro"/>
</dbReference>
<dbReference type="PANTHER" id="PTHR47683:SF2">
    <property type="entry name" value="RNA-BINDING S4 DOMAIN-CONTAINING PROTEIN"/>
    <property type="match status" value="1"/>
</dbReference>
<dbReference type="Gene3D" id="3.30.70.580">
    <property type="entry name" value="Pseudouridine synthase I, catalytic domain, N-terminal subdomain"/>
    <property type="match status" value="1"/>
</dbReference>
<dbReference type="Proteomes" id="UP000023541">
    <property type="component" value="Unassembled WGS sequence"/>
</dbReference>